<feature type="transmembrane region" description="Helical" evidence="6">
    <location>
        <begin position="118"/>
        <end position="138"/>
    </location>
</feature>
<evidence type="ECO:0000256" key="5">
    <source>
        <dbReference type="ARBA" id="ARBA00023136"/>
    </source>
</evidence>
<feature type="transmembrane region" description="Helical" evidence="6">
    <location>
        <begin position="67"/>
        <end position="86"/>
    </location>
</feature>
<gene>
    <name evidence="7" type="primary">ERV29</name>
    <name evidence="7" type="ORF">H4R34_005242</name>
</gene>
<dbReference type="GO" id="GO:0016020">
    <property type="term" value="C:membrane"/>
    <property type="evidence" value="ECO:0007669"/>
    <property type="project" value="UniProtKB-SubCell"/>
</dbReference>
<evidence type="ECO:0000256" key="2">
    <source>
        <dbReference type="ARBA" id="ARBA00006945"/>
    </source>
</evidence>
<feature type="transmembrane region" description="Helical" evidence="6">
    <location>
        <begin position="247"/>
        <end position="266"/>
    </location>
</feature>
<feature type="transmembrane region" description="Helical" evidence="6">
    <location>
        <begin position="184"/>
        <end position="203"/>
    </location>
</feature>
<evidence type="ECO:0000313" key="8">
    <source>
        <dbReference type="Proteomes" id="UP001151582"/>
    </source>
</evidence>
<evidence type="ECO:0000256" key="6">
    <source>
        <dbReference type="SAM" id="Phobius"/>
    </source>
</evidence>
<accession>A0A9W8B3A4</accession>
<evidence type="ECO:0000256" key="4">
    <source>
        <dbReference type="ARBA" id="ARBA00022989"/>
    </source>
</evidence>
<dbReference type="AlphaFoldDB" id="A0A9W8B3A4"/>
<dbReference type="Pfam" id="PF02077">
    <property type="entry name" value="SURF4"/>
    <property type="match status" value="1"/>
</dbReference>
<evidence type="ECO:0000313" key="7">
    <source>
        <dbReference type="EMBL" id="KAJ1972933.1"/>
    </source>
</evidence>
<dbReference type="EMBL" id="JANBQB010000931">
    <property type="protein sequence ID" value="KAJ1972933.1"/>
    <property type="molecule type" value="Genomic_DNA"/>
</dbReference>
<comment type="subcellular location">
    <subcellularLocation>
        <location evidence="1">Membrane</location>
        <topology evidence="1">Multi-pass membrane protein</topology>
    </subcellularLocation>
</comment>
<sequence length="273" mass="30662">MDQVQQYTFKLEDALDKVASPLKPHIPVIARFLLVVTFLEDTVRLIMQWDSQLYFMQQYRGFPWGVSHMFLLINVVVMLVCSGMAIARKHTEIAVGGLFAVVVSQAFAYGFVFDFNFFVRNLSIIGALLMLLSEGLSASRRKSMFAGLPTVSEVDRSQYFQLAGRVLLILLFLSFILSGEMSPIRAAVSLIGLAACVMVVVGFKAKWSALFLVLFLSIFNVLINNWWDIDYNPTHRDFVKYDFFQTLSIMGGLLLLVSLGPGGISVDEKKKAF</sequence>
<dbReference type="InterPro" id="IPR002995">
    <property type="entry name" value="Surf4"/>
</dbReference>
<dbReference type="OrthoDB" id="7859621at2759"/>
<keyword evidence="5 6" id="KW-0472">Membrane</keyword>
<evidence type="ECO:0000256" key="1">
    <source>
        <dbReference type="ARBA" id="ARBA00004141"/>
    </source>
</evidence>
<feature type="transmembrane region" description="Helical" evidence="6">
    <location>
        <begin position="210"/>
        <end position="227"/>
    </location>
</feature>
<name>A0A9W8B3A4_9FUNG</name>
<organism evidence="7 8">
    <name type="scientific">Dimargaris verticillata</name>
    <dbReference type="NCBI Taxonomy" id="2761393"/>
    <lineage>
        <taxon>Eukaryota</taxon>
        <taxon>Fungi</taxon>
        <taxon>Fungi incertae sedis</taxon>
        <taxon>Zoopagomycota</taxon>
        <taxon>Kickxellomycotina</taxon>
        <taxon>Dimargaritomycetes</taxon>
        <taxon>Dimargaritales</taxon>
        <taxon>Dimargaritaceae</taxon>
        <taxon>Dimargaris</taxon>
    </lineage>
</organism>
<keyword evidence="8" id="KW-1185">Reference proteome</keyword>
<feature type="transmembrane region" description="Helical" evidence="6">
    <location>
        <begin position="159"/>
        <end position="178"/>
    </location>
</feature>
<dbReference type="PROSITE" id="PS01339">
    <property type="entry name" value="SURF4"/>
    <property type="match status" value="1"/>
</dbReference>
<keyword evidence="3 6" id="KW-0812">Transmembrane</keyword>
<dbReference type="Proteomes" id="UP001151582">
    <property type="component" value="Unassembled WGS sequence"/>
</dbReference>
<keyword evidence="4 6" id="KW-1133">Transmembrane helix</keyword>
<comment type="caution">
    <text evidence="7">The sequence shown here is derived from an EMBL/GenBank/DDBJ whole genome shotgun (WGS) entry which is preliminary data.</text>
</comment>
<feature type="transmembrane region" description="Helical" evidence="6">
    <location>
        <begin position="93"/>
        <end position="112"/>
    </location>
</feature>
<evidence type="ECO:0000256" key="3">
    <source>
        <dbReference type="ARBA" id="ARBA00022692"/>
    </source>
</evidence>
<reference evidence="7" key="1">
    <citation type="submission" date="2022-07" db="EMBL/GenBank/DDBJ databases">
        <title>Phylogenomic reconstructions and comparative analyses of Kickxellomycotina fungi.</title>
        <authorList>
            <person name="Reynolds N.K."/>
            <person name="Stajich J.E."/>
            <person name="Barry K."/>
            <person name="Grigoriev I.V."/>
            <person name="Crous P."/>
            <person name="Smith M.E."/>
        </authorList>
    </citation>
    <scope>NUCLEOTIDE SEQUENCE</scope>
    <source>
        <strain evidence="7">RSA 567</strain>
    </source>
</reference>
<proteinExistence type="inferred from homology"/>
<protein>
    <submittedName>
        <fullName evidence="7">ER-derived vesicles protein erv29</fullName>
    </submittedName>
</protein>
<comment type="similarity">
    <text evidence="2">Belongs to the SURF4 family.</text>
</comment>